<protein>
    <recommendedName>
        <fullName evidence="3">WYL domain-containing protein</fullName>
    </recommendedName>
</protein>
<reference evidence="1" key="1">
    <citation type="submission" date="2020-11" db="EMBL/GenBank/DDBJ databases">
        <title>Novosphingobium aureum sp. nov., a marine bacterium isolated from sediment of a salt flat.</title>
        <authorList>
            <person name="Yoo Y."/>
            <person name="Kim J.-J."/>
        </authorList>
    </citation>
    <scope>NUCLEOTIDE SEQUENCE</scope>
    <source>
        <strain evidence="1">YJ-S2-02</strain>
    </source>
</reference>
<evidence type="ECO:0008006" key="3">
    <source>
        <dbReference type="Google" id="ProtNLM"/>
    </source>
</evidence>
<dbReference type="PROSITE" id="PS52050">
    <property type="entry name" value="WYL"/>
    <property type="match status" value="1"/>
</dbReference>
<evidence type="ECO:0000313" key="2">
    <source>
        <dbReference type="Proteomes" id="UP000617634"/>
    </source>
</evidence>
<keyword evidence="2" id="KW-1185">Reference proteome</keyword>
<dbReference type="AlphaFoldDB" id="A0A931H9X4"/>
<dbReference type="EMBL" id="JADZGI010000001">
    <property type="protein sequence ID" value="MBH0111693.1"/>
    <property type="molecule type" value="Genomic_DNA"/>
</dbReference>
<dbReference type="RefSeq" id="WP_197160201.1">
    <property type="nucleotide sequence ID" value="NZ_JADZGI010000001.1"/>
</dbReference>
<accession>A0A931H9X4</accession>
<proteinExistence type="predicted"/>
<name>A0A931H9X4_9SPHN</name>
<sequence length="108" mass="12433">MPNSPEPDATTERKLIEAIALKRLVLAQYNGAEMLLAPHRLFSRHDELFVSAFNPRKNWRSEEERRLGHFKLDGLSEVTITEDVFEPLPNFDEAPPRETDREVFAVTA</sequence>
<comment type="caution">
    <text evidence="1">The sequence shown here is derived from an EMBL/GenBank/DDBJ whole genome shotgun (WGS) entry which is preliminary data.</text>
</comment>
<dbReference type="Proteomes" id="UP000617634">
    <property type="component" value="Unassembled WGS sequence"/>
</dbReference>
<evidence type="ECO:0000313" key="1">
    <source>
        <dbReference type="EMBL" id="MBH0111693.1"/>
    </source>
</evidence>
<gene>
    <name evidence="1" type="ORF">I5E68_01845</name>
</gene>
<organism evidence="1 2">
    <name type="scientific">Novosphingobium aureum</name>
    <dbReference type="NCBI Taxonomy" id="2792964"/>
    <lineage>
        <taxon>Bacteria</taxon>
        <taxon>Pseudomonadati</taxon>
        <taxon>Pseudomonadota</taxon>
        <taxon>Alphaproteobacteria</taxon>
        <taxon>Sphingomonadales</taxon>
        <taxon>Sphingomonadaceae</taxon>
        <taxon>Novosphingobium</taxon>
    </lineage>
</organism>